<dbReference type="EMBL" id="BAABHC010000006">
    <property type="protein sequence ID" value="GAA4430540.1"/>
    <property type="molecule type" value="Genomic_DNA"/>
</dbReference>
<evidence type="ECO:0000313" key="1">
    <source>
        <dbReference type="EMBL" id="GAA4430540.1"/>
    </source>
</evidence>
<dbReference type="InterPro" id="IPR036237">
    <property type="entry name" value="Xyl_isomerase-like_sf"/>
</dbReference>
<sequence>MWFCRSCVKQQKLIGNLGDNSILKLIFKALCNTCKLSATITDADRVFTGDGVAPLQRILQTIQNPERPVVLSLEVFNKDYYAQDALKVAQNGLSKMKSATRNL</sequence>
<comment type="caution">
    <text evidence="1">The sequence shown here is derived from an EMBL/GenBank/DDBJ whole genome shotgun (WGS) entry which is preliminary data.</text>
</comment>
<name>A0ABP8LKN3_9BACT</name>
<organism evidence="1 2">
    <name type="scientific">Pontibacter saemangeumensis</name>
    <dbReference type="NCBI Taxonomy" id="1084525"/>
    <lineage>
        <taxon>Bacteria</taxon>
        <taxon>Pseudomonadati</taxon>
        <taxon>Bacteroidota</taxon>
        <taxon>Cytophagia</taxon>
        <taxon>Cytophagales</taxon>
        <taxon>Hymenobacteraceae</taxon>
        <taxon>Pontibacter</taxon>
    </lineage>
</organism>
<proteinExistence type="predicted"/>
<dbReference type="Proteomes" id="UP001500552">
    <property type="component" value="Unassembled WGS sequence"/>
</dbReference>
<gene>
    <name evidence="1" type="ORF">GCM10023188_17290</name>
</gene>
<accession>A0ABP8LKN3</accession>
<dbReference type="SUPFAM" id="SSF51658">
    <property type="entry name" value="Xylose isomerase-like"/>
    <property type="match status" value="1"/>
</dbReference>
<protein>
    <submittedName>
        <fullName evidence="1">Uncharacterized protein</fullName>
    </submittedName>
</protein>
<dbReference type="Gene3D" id="3.20.20.150">
    <property type="entry name" value="Divalent-metal-dependent TIM barrel enzymes"/>
    <property type="match status" value="1"/>
</dbReference>
<keyword evidence="2" id="KW-1185">Reference proteome</keyword>
<reference evidence="2" key="1">
    <citation type="journal article" date="2019" name="Int. J. Syst. Evol. Microbiol.">
        <title>The Global Catalogue of Microorganisms (GCM) 10K type strain sequencing project: providing services to taxonomists for standard genome sequencing and annotation.</title>
        <authorList>
            <consortium name="The Broad Institute Genomics Platform"/>
            <consortium name="The Broad Institute Genome Sequencing Center for Infectious Disease"/>
            <person name="Wu L."/>
            <person name="Ma J."/>
        </authorList>
    </citation>
    <scope>NUCLEOTIDE SEQUENCE [LARGE SCALE GENOMIC DNA]</scope>
    <source>
        <strain evidence="2">JCM 17926</strain>
    </source>
</reference>
<evidence type="ECO:0000313" key="2">
    <source>
        <dbReference type="Proteomes" id="UP001500552"/>
    </source>
</evidence>